<feature type="transmembrane region" description="Helical" evidence="1">
    <location>
        <begin position="6"/>
        <end position="24"/>
    </location>
</feature>
<organism evidence="2 3">
    <name type="scientific">Candidatus Sulfotelmatobacter kueseliae</name>
    <dbReference type="NCBI Taxonomy" id="2042962"/>
    <lineage>
        <taxon>Bacteria</taxon>
        <taxon>Pseudomonadati</taxon>
        <taxon>Acidobacteriota</taxon>
        <taxon>Terriglobia</taxon>
        <taxon>Terriglobales</taxon>
        <taxon>Candidatus Korobacteraceae</taxon>
        <taxon>Candidatus Sulfotelmatobacter</taxon>
    </lineage>
</organism>
<evidence type="ECO:0000313" key="2">
    <source>
        <dbReference type="EMBL" id="SPF38816.1"/>
    </source>
</evidence>
<evidence type="ECO:0000313" key="3">
    <source>
        <dbReference type="Proteomes" id="UP000238701"/>
    </source>
</evidence>
<name>A0A2U3KGQ7_9BACT</name>
<keyword evidence="1" id="KW-1133">Transmembrane helix</keyword>
<dbReference type="Proteomes" id="UP000238701">
    <property type="component" value="Unassembled WGS sequence"/>
</dbReference>
<keyword evidence="1" id="KW-0812">Transmembrane</keyword>
<keyword evidence="1" id="KW-0472">Membrane</keyword>
<accession>A0A2U3KGQ7</accession>
<sequence>MDSLRLYGLVTAGAVALAGAYALLRRKPKTLAGAYALLRRKPKTADELERERRAWLAGAGRITDGTVIDVQELAAQNNHHAAVMLIYKYDVAGVSYECSQDVTYLRHWINLHSCRLGLHTSVKYDPQNPGNSLVVSENWMGLRQ</sequence>
<dbReference type="AlphaFoldDB" id="A0A2U3KGQ7"/>
<gene>
    <name evidence="2" type="ORF">SBA1_200007</name>
</gene>
<protein>
    <submittedName>
        <fullName evidence="2">Uncharacterized protein</fullName>
    </submittedName>
</protein>
<dbReference type="EMBL" id="OMOD01000112">
    <property type="protein sequence ID" value="SPF38816.1"/>
    <property type="molecule type" value="Genomic_DNA"/>
</dbReference>
<proteinExistence type="predicted"/>
<reference evidence="3" key="1">
    <citation type="submission" date="2018-02" db="EMBL/GenBank/DDBJ databases">
        <authorList>
            <person name="Hausmann B."/>
        </authorList>
    </citation>
    <scope>NUCLEOTIDE SEQUENCE [LARGE SCALE GENOMIC DNA]</scope>
    <source>
        <strain evidence="3">Peat soil MAG SbA1</strain>
    </source>
</reference>
<evidence type="ECO:0000256" key="1">
    <source>
        <dbReference type="SAM" id="Phobius"/>
    </source>
</evidence>
<dbReference type="OrthoDB" id="121256at2"/>